<evidence type="ECO:0000313" key="9">
    <source>
        <dbReference type="EMBL" id="MBP2071443.1"/>
    </source>
</evidence>
<feature type="domain" description="Glycoside hydrolase family 5" evidence="8">
    <location>
        <begin position="23"/>
        <end position="293"/>
    </location>
</feature>
<keyword evidence="2 7" id="KW-0378">Hydrolase</keyword>
<accession>A0ABS4NCN7</accession>
<keyword evidence="10" id="KW-1185">Reference proteome</keyword>
<evidence type="ECO:0000256" key="6">
    <source>
        <dbReference type="ARBA" id="ARBA00023326"/>
    </source>
</evidence>
<evidence type="ECO:0000256" key="1">
    <source>
        <dbReference type="ARBA" id="ARBA00005641"/>
    </source>
</evidence>
<dbReference type="InterPro" id="IPR050386">
    <property type="entry name" value="Glycosyl_hydrolase_5"/>
</dbReference>
<reference evidence="9" key="1">
    <citation type="submission" date="2021-03" db="EMBL/GenBank/DDBJ databases">
        <title>Genomic Encyclopedia of Type Strains, Phase IV (KMG-IV): sequencing the most valuable type-strain genomes for metagenomic binning, comparative biology and taxonomic classification.</title>
        <authorList>
            <person name="Goeker M."/>
        </authorList>
    </citation>
    <scope>NUCLEOTIDE SEQUENCE</scope>
    <source>
        <strain evidence="9">DSM 101588</strain>
    </source>
</reference>
<keyword evidence="3" id="KW-0136">Cellulose degradation</keyword>
<organism evidence="9 10">
    <name type="scientific">Thermoanaerobacterium butyriciformans</name>
    <dbReference type="NCBI Taxonomy" id="1702242"/>
    <lineage>
        <taxon>Bacteria</taxon>
        <taxon>Bacillati</taxon>
        <taxon>Bacillota</taxon>
        <taxon>Clostridia</taxon>
        <taxon>Thermoanaerobacterales</taxon>
        <taxon>Thermoanaerobacteraceae</taxon>
        <taxon>Thermoanaerobacterium</taxon>
    </lineage>
</organism>
<dbReference type="Proteomes" id="UP001166402">
    <property type="component" value="Unassembled WGS sequence"/>
</dbReference>
<evidence type="ECO:0000259" key="8">
    <source>
        <dbReference type="Pfam" id="PF00150"/>
    </source>
</evidence>
<dbReference type="InterPro" id="IPR001547">
    <property type="entry name" value="Glyco_hydro_5"/>
</dbReference>
<evidence type="ECO:0000256" key="4">
    <source>
        <dbReference type="ARBA" id="ARBA00023277"/>
    </source>
</evidence>
<evidence type="ECO:0000256" key="3">
    <source>
        <dbReference type="ARBA" id="ARBA00023001"/>
    </source>
</evidence>
<evidence type="ECO:0000256" key="7">
    <source>
        <dbReference type="RuleBase" id="RU361153"/>
    </source>
</evidence>
<dbReference type="PANTHER" id="PTHR31297">
    <property type="entry name" value="GLUCAN ENDO-1,6-BETA-GLUCOSIDASE B"/>
    <property type="match status" value="1"/>
</dbReference>
<dbReference type="Gene3D" id="3.20.20.80">
    <property type="entry name" value="Glycosidases"/>
    <property type="match status" value="1"/>
</dbReference>
<dbReference type="EMBL" id="JAGGLT010000008">
    <property type="protein sequence ID" value="MBP2071443.1"/>
    <property type="molecule type" value="Genomic_DNA"/>
</dbReference>
<sequence length="330" mass="39146">MKKYGFNFQWIYVWDEGKSPLKPDLKALDFLVETGFNFVRIPTDYRFWIKNFDYFNPDESVFEYIDLYLEECKKRNIHMCLNIHRGPGYCINRNDIERDNLWLDRVAQDGFVYQWQVFARRYKGVPSKYLSFDLLNEPPDIGQYGMTREIHASLIKRTVEAIRQIDPEREIVIDGLGGGNIAMPELANIGVIHSGRGYQPMALTHYEATWWNGYKGLPVPTYPDLVWDGKVWNKDTIREYYKPWRDVEEKGVEVHIGEFGCFNKTPNDVALRWFKDLLSLYKEFKWGYSLWNFKGPFGIIEHGRDGAKYEDYYGYKVDRELLDLLIENRV</sequence>
<evidence type="ECO:0000313" key="10">
    <source>
        <dbReference type="Proteomes" id="UP001166402"/>
    </source>
</evidence>
<evidence type="ECO:0000256" key="2">
    <source>
        <dbReference type="ARBA" id="ARBA00022801"/>
    </source>
</evidence>
<evidence type="ECO:0000256" key="5">
    <source>
        <dbReference type="ARBA" id="ARBA00023295"/>
    </source>
</evidence>
<dbReference type="Pfam" id="PF00150">
    <property type="entry name" value="Cellulase"/>
    <property type="match status" value="1"/>
</dbReference>
<dbReference type="InterPro" id="IPR017853">
    <property type="entry name" value="GH"/>
</dbReference>
<proteinExistence type="inferred from homology"/>
<dbReference type="RefSeq" id="WP_209453354.1">
    <property type="nucleotide sequence ID" value="NZ_JAGGLT010000008.1"/>
</dbReference>
<dbReference type="SUPFAM" id="SSF51445">
    <property type="entry name" value="(Trans)glycosidases"/>
    <property type="match status" value="1"/>
</dbReference>
<dbReference type="PANTHER" id="PTHR31297:SF41">
    <property type="entry name" value="ENDOGLUCANASE, PUTATIVE (AFU_ORTHOLOGUE AFUA_5G01830)-RELATED"/>
    <property type="match status" value="1"/>
</dbReference>
<keyword evidence="5 7" id="KW-0326">Glycosidase</keyword>
<comment type="similarity">
    <text evidence="1 7">Belongs to the glycosyl hydrolase 5 (cellulase A) family.</text>
</comment>
<gene>
    <name evidence="9" type="ORF">J2Z80_000958</name>
</gene>
<keyword evidence="4" id="KW-0119">Carbohydrate metabolism</keyword>
<keyword evidence="6" id="KW-0624">Polysaccharide degradation</keyword>
<comment type="caution">
    <text evidence="9">The sequence shown here is derived from an EMBL/GenBank/DDBJ whole genome shotgun (WGS) entry which is preliminary data.</text>
</comment>
<protein>
    <submittedName>
        <fullName evidence="9">Aryl-phospho-beta-D-glucosidase BglC (GH1 family)</fullName>
    </submittedName>
</protein>
<name>A0ABS4NCN7_9THEO</name>